<proteinExistence type="predicted"/>
<dbReference type="PROSITE" id="PS50181">
    <property type="entry name" value="FBOX"/>
    <property type="match status" value="1"/>
</dbReference>
<dbReference type="EMBL" id="PQIB02000016">
    <property type="protein sequence ID" value="RLM60528.1"/>
    <property type="molecule type" value="Genomic_DNA"/>
</dbReference>
<dbReference type="STRING" id="4540.A0A3L6PL37"/>
<organism evidence="2 3">
    <name type="scientific">Panicum miliaceum</name>
    <name type="common">Proso millet</name>
    <name type="synonym">Broomcorn millet</name>
    <dbReference type="NCBI Taxonomy" id="4540"/>
    <lineage>
        <taxon>Eukaryota</taxon>
        <taxon>Viridiplantae</taxon>
        <taxon>Streptophyta</taxon>
        <taxon>Embryophyta</taxon>
        <taxon>Tracheophyta</taxon>
        <taxon>Spermatophyta</taxon>
        <taxon>Magnoliopsida</taxon>
        <taxon>Liliopsida</taxon>
        <taxon>Poales</taxon>
        <taxon>Poaceae</taxon>
        <taxon>PACMAD clade</taxon>
        <taxon>Panicoideae</taxon>
        <taxon>Panicodae</taxon>
        <taxon>Paniceae</taxon>
        <taxon>Panicinae</taxon>
        <taxon>Panicum</taxon>
        <taxon>Panicum sect. Panicum</taxon>
    </lineage>
</organism>
<reference evidence="3" key="1">
    <citation type="journal article" date="2019" name="Nat. Commun.">
        <title>The genome of broomcorn millet.</title>
        <authorList>
            <person name="Zou C."/>
            <person name="Miki D."/>
            <person name="Li D."/>
            <person name="Tang Q."/>
            <person name="Xiao L."/>
            <person name="Rajput S."/>
            <person name="Deng P."/>
            <person name="Jia W."/>
            <person name="Huang R."/>
            <person name="Zhang M."/>
            <person name="Sun Y."/>
            <person name="Hu J."/>
            <person name="Fu X."/>
            <person name="Schnable P.S."/>
            <person name="Li F."/>
            <person name="Zhang H."/>
            <person name="Feng B."/>
            <person name="Zhu X."/>
            <person name="Liu R."/>
            <person name="Schnable J.C."/>
            <person name="Zhu J.-K."/>
            <person name="Zhang H."/>
        </authorList>
    </citation>
    <scope>NUCLEOTIDE SEQUENCE [LARGE SCALE GENOMIC DNA]</scope>
</reference>
<protein>
    <recommendedName>
        <fullName evidence="1">F-box domain-containing protein</fullName>
    </recommendedName>
</protein>
<dbReference type="SUPFAM" id="SSF81383">
    <property type="entry name" value="F-box domain"/>
    <property type="match status" value="1"/>
</dbReference>
<gene>
    <name evidence="2" type="ORF">C2845_PM14G00750</name>
</gene>
<evidence type="ECO:0000313" key="2">
    <source>
        <dbReference type="EMBL" id="RLM60528.1"/>
    </source>
</evidence>
<name>A0A3L6PL37_PANMI</name>
<dbReference type="InterPro" id="IPR044997">
    <property type="entry name" value="F-box_plant"/>
</dbReference>
<dbReference type="Pfam" id="PF00646">
    <property type="entry name" value="F-box"/>
    <property type="match status" value="1"/>
</dbReference>
<keyword evidence="3" id="KW-1185">Reference proteome</keyword>
<evidence type="ECO:0000259" key="1">
    <source>
        <dbReference type="PROSITE" id="PS50181"/>
    </source>
</evidence>
<accession>A0A3L6PL37</accession>
<feature type="domain" description="F-box" evidence="1">
    <location>
        <begin position="15"/>
        <end position="65"/>
    </location>
</feature>
<dbReference type="InterPro" id="IPR001810">
    <property type="entry name" value="F-box_dom"/>
</dbReference>
<dbReference type="Proteomes" id="UP000275267">
    <property type="component" value="Unassembled WGS sequence"/>
</dbReference>
<comment type="caution">
    <text evidence="2">The sequence shown here is derived from an EMBL/GenBank/DDBJ whole genome shotgun (WGS) entry which is preliminary data.</text>
</comment>
<dbReference type="Gene3D" id="1.20.1280.50">
    <property type="match status" value="1"/>
</dbReference>
<dbReference type="AlphaFoldDB" id="A0A3L6PL37"/>
<dbReference type="OrthoDB" id="608283at2759"/>
<dbReference type="PANTHER" id="PTHR32153">
    <property type="entry name" value="OJ000223_09.16 PROTEIN"/>
    <property type="match status" value="1"/>
</dbReference>
<dbReference type="InterPro" id="IPR036047">
    <property type="entry name" value="F-box-like_dom_sf"/>
</dbReference>
<evidence type="ECO:0000313" key="3">
    <source>
        <dbReference type="Proteomes" id="UP000275267"/>
    </source>
</evidence>
<sequence>MAMESANISLSEEEEDLLSKLPSDVLVSILEKLHLRDAALVGVLSQRWRSLSHQLPRLALDWNDFLPGEEDNYYYEDPGDDELELPAADTFAEASKAMLDAIVALLASRAAGETPACTLAVSFLLRGNFMSIGRLLADAMASGKARAVELTISTTYLLLRLRRRHRTSAGSPC</sequence>